<dbReference type="PANTHER" id="PTHR30031">
    <property type="entry name" value="PHOSPHOENOLPYRUVATE CARBOXYKINASE ATP"/>
    <property type="match status" value="1"/>
</dbReference>
<keyword evidence="12" id="KW-1185">Reference proteome</keyword>
<dbReference type="PIRSF" id="PIRSF006294">
    <property type="entry name" value="PEP_crbxkin"/>
    <property type="match status" value="1"/>
</dbReference>
<protein>
    <recommendedName>
        <fullName evidence="3">phosphoenolpyruvate carboxykinase (ATP)</fullName>
        <ecNumber evidence="3">4.1.1.49</ecNumber>
    </recommendedName>
</protein>
<evidence type="ECO:0000256" key="3">
    <source>
        <dbReference type="ARBA" id="ARBA00012363"/>
    </source>
</evidence>
<dbReference type="SUPFAM" id="SSF53795">
    <property type="entry name" value="PEP carboxykinase-like"/>
    <property type="match status" value="1"/>
</dbReference>
<evidence type="ECO:0000256" key="7">
    <source>
        <dbReference type="ARBA" id="ARBA00022840"/>
    </source>
</evidence>
<evidence type="ECO:0000256" key="10">
    <source>
        <dbReference type="SAM" id="MobiDB-lite"/>
    </source>
</evidence>
<keyword evidence="7" id="KW-0067">ATP-binding</keyword>
<name>A0AAD2FM46_9STRA</name>
<keyword evidence="5" id="KW-0547">Nucleotide-binding</keyword>
<feature type="region of interest" description="Disordered" evidence="10">
    <location>
        <begin position="43"/>
        <end position="72"/>
    </location>
</feature>
<dbReference type="NCBIfam" id="TIGR00224">
    <property type="entry name" value="pckA"/>
    <property type="match status" value="1"/>
</dbReference>
<dbReference type="GO" id="GO:0005829">
    <property type="term" value="C:cytosol"/>
    <property type="evidence" value="ECO:0007669"/>
    <property type="project" value="TreeGrafter"/>
</dbReference>
<dbReference type="InterPro" id="IPR013035">
    <property type="entry name" value="PEP_carboxykinase_C"/>
</dbReference>
<dbReference type="EMBL" id="CAKOGP040001224">
    <property type="protein sequence ID" value="CAJ1944639.1"/>
    <property type="molecule type" value="Genomic_DNA"/>
</dbReference>
<comment type="pathway">
    <text evidence="1">Carbohydrate biosynthesis; gluconeogenesis.</text>
</comment>
<dbReference type="NCBIfam" id="NF006820">
    <property type="entry name" value="PRK09344.1-2"/>
    <property type="match status" value="1"/>
</dbReference>
<dbReference type="Pfam" id="PF01293">
    <property type="entry name" value="PEPCK_ATP"/>
    <property type="match status" value="1"/>
</dbReference>
<gene>
    <name evidence="11" type="ORF">CYCCA115_LOCUS8991</name>
</gene>
<dbReference type="HAMAP" id="MF_00453">
    <property type="entry name" value="PEPCK_ATP"/>
    <property type="match status" value="1"/>
</dbReference>
<dbReference type="InterPro" id="IPR008210">
    <property type="entry name" value="PEP_carboxykinase_N"/>
</dbReference>
<organism evidence="11 12">
    <name type="scientific">Cylindrotheca closterium</name>
    <dbReference type="NCBI Taxonomy" id="2856"/>
    <lineage>
        <taxon>Eukaryota</taxon>
        <taxon>Sar</taxon>
        <taxon>Stramenopiles</taxon>
        <taxon>Ochrophyta</taxon>
        <taxon>Bacillariophyta</taxon>
        <taxon>Bacillariophyceae</taxon>
        <taxon>Bacillariophycidae</taxon>
        <taxon>Bacillariales</taxon>
        <taxon>Bacillariaceae</taxon>
        <taxon>Cylindrotheca</taxon>
    </lineage>
</organism>
<dbReference type="PROSITE" id="PS00532">
    <property type="entry name" value="PEPCK_ATP"/>
    <property type="match status" value="1"/>
</dbReference>
<evidence type="ECO:0000256" key="5">
    <source>
        <dbReference type="ARBA" id="ARBA00022741"/>
    </source>
</evidence>
<sequence>MLATSSATRFFVKRAIHQGARTASRAFASQACAFTPRGVKFAPREQPAYNNSQRAFKSTLAEPRTSAESRDSYNISQNVEGTDACLKVGLDKLGITNPSMIHRNLTYQELYEHEQANKEGVVAKAEYGDTFAVDTGKYTGRSPKDKWVVLNPGSESAEHMDWNDINQPCEPWVFDELYDKAVAHFNTLDRCYVFDCYVGASPTSRRKVRFVHEMAWQQHFVTNMLIRPETPEELENFEPDFTIINCCSQEDTDFKRHKLNSETAAVFNVEKSKAVIFGTWYGGENKKGVFSLMNYWLPLSDPPQFPMHCSANVGKEGDVALFFGLSGTGKTTLSADPHRALIGDDEHGWDEEGVYNFEGGCYAKTINLSEETEPDIYRAIHTDALLENVKILDDMTPDYADVTKTENGRVSYPIFHIPNYHKPQMAGHPENIIFLSCDAFGVLPPVAKLSSGEAMYHFLSGYTAKVAGTERGIVEPQATFSTCFGAAFMTLHPTVYADLLQQKLDKYGTHTYLVNSGWSGGAYGEGKRMSIKTTRTCIDAILDGSIQHTEFKKDPIFGFDVPVALDGVEPSVLDIRSTWSDPEKYDKQAKKLAQMYTDNFKKYEGKGSVDYTKFGPQI</sequence>
<keyword evidence="8" id="KW-0456">Lyase</keyword>
<keyword evidence="6" id="KW-0210">Decarboxylase</keyword>
<dbReference type="Gene3D" id="3.90.228.20">
    <property type="match status" value="1"/>
</dbReference>
<dbReference type="NCBIfam" id="NF006821">
    <property type="entry name" value="PRK09344.1-3"/>
    <property type="match status" value="1"/>
</dbReference>
<proteinExistence type="inferred from homology"/>
<comment type="catalytic activity">
    <reaction evidence="9">
        <text>oxaloacetate + ATP = phosphoenolpyruvate + ADP + CO2</text>
        <dbReference type="Rhea" id="RHEA:18617"/>
        <dbReference type="ChEBI" id="CHEBI:16452"/>
        <dbReference type="ChEBI" id="CHEBI:16526"/>
        <dbReference type="ChEBI" id="CHEBI:30616"/>
        <dbReference type="ChEBI" id="CHEBI:58702"/>
        <dbReference type="ChEBI" id="CHEBI:456216"/>
        <dbReference type="EC" id="4.1.1.49"/>
    </reaction>
</comment>
<dbReference type="PANTHER" id="PTHR30031:SF0">
    <property type="entry name" value="PHOSPHOENOLPYRUVATE CARBOXYKINASE (ATP)"/>
    <property type="match status" value="1"/>
</dbReference>
<evidence type="ECO:0000256" key="8">
    <source>
        <dbReference type="ARBA" id="ARBA00023239"/>
    </source>
</evidence>
<dbReference type="GO" id="GO:0004612">
    <property type="term" value="F:phosphoenolpyruvate carboxykinase (ATP) activity"/>
    <property type="evidence" value="ECO:0007669"/>
    <property type="project" value="UniProtKB-EC"/>
</dbReference>
<evidence type="ECO:0000256" key="2">
    <source>
        <dbReference type="ARBA" id="ARBA00006052"/>
    </source>
</evidence>
<evidence type="ECO:0000256" key="9">
    <source>
        <dbReference type="ARBA" id="ARBA00047371"/>
    </source>
</evidence>
<evidence type="ECO:0000256" key="4">
    <source>
        <dbReference type="ARBA" id="ARBA00022432"/>
    </source>
</evidence>
<dbReference type="Gene3D" id="2.170.8.10">
    <property type="entry name" value="Phosphoenolpyruvate Carboxykinase, domain 2"/>
    <property type="match status" value="1"/>
</dbReference>
<dbReference type="EC" id="4.1.1.49" evidence="3"/>
<evidence type="ECO:0000256" key="6">
    <source>
        <dbReference type="ARBA" id="ARBA00022793"/>
    </source>
</evidence>
<accession>A0AAD2FM46</accession>
<dbReference type="GO" id="GO:0006094">
    <property type="term" value="P:gluconeogenesis"/>
    <property type="evidence" value="ECO:0007669"/>
    <property type="project" value="UniProtKB-KW"/>
</dbReference>
<comment type="caution">
    <text evidence="11">The sequence shown here is derived from an EMBL/GenBank/DDBJ whole genome shotgun (WGS) entry which is preliminary data.</text>
</comment>
<dbReference type="SUPFAM" id="SSF68923">
    <property type="entry name" value="PEP carboxykinase N-terminal domain"/>
    <property type="match status" value="1"/>
</dbReference>
<reference evidence="11" key="1">
    <citation type="submission" date="2023-08" db="EMBL/GenBank/DDBJ databases">
        <authorList>
            <person name="Audoor S."/>
            <person name="Bilcke G."/>
        </authorList>
    </citation>
    <scope>NUCLEOTIDE SEQUENCE</scope>
</reference>
<dbReference type="InterPro" id="IPR001272">
    <property type="entry name" value="PEP_carboxykinase_ATP"/>
</dbReference>
<dbReference type="Proteomes" id="UP001295423">
    <property type="component" value="Unassembled WGS sequence"/>
</dbReference>
<evidence type="ECO:0000313" key="12">
    <source>
        <dbReference type="Proteomes" id="UP001295423"/>
    </source>
</evidence>
<comment type="similarity">
    <text evidence="2">Belongs to the phosphoenolpyruvate carboxykinase (ATP) family.</text>
</comment>
<dbReference type="CDD" id="cd00484">
    <property type="entry name" value="PEPCK_ATP"/>
    <property type="match status" value="1"/>
</dbReference>
<evidence type="ECO:0000256" key="1">
    <source>
        <dbReference type="ARBA" id="ARBA00004742"/>
    </source>
</evidence>
<dbReference type="InterPro" id="IPR015994">
    <property type="entry name" value="PEPCK_ATP_CS"/>
</dbReference>
<dbReference type="AlphaFoldDB" id="A0AAD2FM46"/>
<dbReference type="Gene3D" id="3.40.449.10">
    <property type="entry name" value="Phosphoenolpyruvate Carboxykinase, domain 1"/>
    <property type="match status" value="1"/>
</dbReference>
<keyword evidence="4" id="KW-0312">Gluconeogenesis</keyword>
<dbReference type="GO" id="GO:0005524">
    <property type="term" value="F:ATP binding"/>
    <property type="evidence" value="ECO:0007669"/>
    <property type="project" value="UniProtKB-KW"/>
</dbReference>
<evidence type="ECO:0000313" key="11">
    <source>
        <dbReference type="EMBL" id="CAJ1944639.1"/>
    </source>
</evidence>